<evidence type="ECO:0000313" key="2">
    <source>
        <dbReference type="EMBL" id="MCP1674031.1"/>
    </source>
</evidence>
<gene>
    <name evidence="2" type="ORF">J2T57_001130</name>
</gene>
<dbReference type="EMBL" id="JALJXV010000002">
    <property type="protein sequence ID" value="MCP1674031.1"/>
    <property type="molecule type" value="Genomic_DNA"/>
</dbReference>
<proteinExistence type="predicted"/>
<sequence>MAGLLVETLVVWLGFWAVAAWGIARLTGAAARGAEGRRVLLVSTGLISLAMALLYLPLRWWLASV</sequence>
<name>A0AAE3KAZ3_9GAMM</name>
<evidence type="ECO:0000313" key="3">
    <source>
        <dbReference type="Proteomes" id="UP001205843"/>
    </source>
</evidence>
<organism evidence="2 3">
    <name type="scientific">Natronocella acetinitrilica</name>
    <dbReference type="NCBI Taxonomy" id="414046"/>
    <lineage>
        <taxon>Bacteria</taxon>
        <taxon>Pseudomonadati</taxon>
        <taxon>Pseudomonadota</taxon>
        <taxon>Gammaproteobacteria</taxon>
        <taxon>Chromatiales</taxon>
        <taxon>Ectothiorhodospiraceae</taxon>
        <taxon>Natronocella</taxon>
    </lineage>
</organism>
<keyword evidence="1" id="KW-0472">Membrane</keyword>
<protein>
    <submittedName>
        <fullName evidence="2">Uncharacterized protein</fullName>
    </submittedName>
</protein>
<feature type="transmembrane region" description="Helical" evidence="1">
    <location>
        <begin position="6"/>
        <end position="27"/>
    </location>
</feature>
<dbReference type="Proteomes" id="UP001205843">
    <property type="component" value="Unassembled WGS sequence"/>
</dbReference>
<evidence type="ECO:0000256" key="1">
    <source>
        <dbReference type="SAM" id="Phobius"/>
    </source>
</evidence>
<accession>A0AAE3KAZ3</accession>
<feature type="transmembrane region" description="Helical" evidence="1">
    <location>
        <begin position="39"/>
        <end position="58"/>
    </location>
</feature>
<keyword evidence="1" id="KW-0812">Transmembrane</keyword>
<keyword evidence="3" id="KW-1185">Reference proteome</keyword>
<comment type="caution">
    <text evidence="2">The sequence shown here is derived from an EMBL/GenBank/DDBJ whole genome shotgun (WGS) entry which is preliminary data.</text>
</comment>
<keyword evidence="1" id="KW-1133">Transmembrane helix</keyword>
<reference evidence="2" key="1">
    <citation type="submission" date="2022-03" db="EMBL/GenBank/DDBJ databases">
        <title>Genomic Encyclopedia of Type Strains, Phase III (KMG-III): the genomes of soil and plant-associated and newly described type strains.</title>
        <authorList>
            <person name="Whitman W."/>
        </authorList>
    </citation>
    <scope>NUCLEOTIDE SEQUENCE</scope>
    <source>
        <strain evidence="2">ANL 6-2</strain>
    </source>
</reference>
<dbReference type="AlphaFoldDB" id="A0AAE3KAZ3"/>